<dbReference type="InterPro" id="IPR050109">
    <property type="entry name" value="HTH-type_TetR-like_transc_reg"/>
</dbReference>
<sequence length="190" mass="20188">MPDNLRTRLIDAGVRLLDSEGPEGLTIRAVTREAGVSHGAPRRYFPTLSALAAAVARVGLVDLGTALNSAAQQSDSPRDALDAMAHAYVQFAVQRPAMFALIFRHDLLEGSGENLRQQSRPLFEALTSALGAVAPENPQFTALRLWTSVHGIAALHSTRAFEPITDASAVPDLIRCAVRDVIADATGPGI</sequence>
<evidence type="ECO:0000256" key="3">
    <source>
        <dbReference type="ARBA" id="ARBA00023163"/>
    </source>
</evidence>
<feature type="DNA-binding region" description="H-T-H motif" evidence="4">
    <location>
        <begin position="26"/>
        <end position="45"/>
    </location>
</feature>
<organism evidence="6 7">
    <name type="scientific">Rhodococcus ruber</name>
    <dbReference type="NCBI Taxonomy" id="1830"/>
    <lineage>
        <taxon>Bacteria</taxon>
        <taxon>Bacillati</taxon>
        <taxon>Actinomycetota</taxon>
        <taxon>Actinomycetes</taxon>
        <taxon>Mycobacteriales</taxon>
        <taxon>Nocardiaceae</taxon>
        <taxon>Rhodococcus</taxon>
    </lineage>
</organism>
<dbReference type="RefSeq" id="WP_269603166.1">
    <property type="nucleotide sequence ID" value="NZ_JAPWIJ010000003.1"/>
</dbReference>
<keyword evidence="2 4" id="KW-0238">DNA-binding</keyword>
<protein>
    <submittedName>
        <fullName evidence="6">TetR/AcrR family transcriptional regulator</fullName>
    </submittedName>
</protein>
<name>A0ABT4MC24_9NOCA</name>
<dbReference type="SUPFAM" id="SSF48498">
    <property type="entry name" value="Tetracyclin repressor-like, C-terminal domain"/>
    <property type="match status" value="1"/>
</dbReference>
<reference evidence="6" key="1">
    <citation type="submission" date="2022-12" db="EMBL/GenBank/DDBJ databases">
        <authorList>
            <person name="Krivoruchko A.V."/>
            <person name="Elkin A."/>
        </authorList>
    </citation>
    <scope>NUCLEOTIDE SEQUENCE</scope>
    <source>
        <strain evidence="6">IEGM 1391</strain>
    </source>
</reference>
<dbReference type="Gene3D" id="1.10.357.10">
    <property type="entry name" value="Tetracycline Repressor, domain 2"/>
    <property type="match status" value="1"/>
</dbReference>
<dbReference type="PANTHER" id="PTHR30055:SF234">
    <property type="entry name" value="HTH-TYPE TRANSCRIPTIONAL REGULATOR BETI"/>
    <property type="match status" value="1"/>
</dbReference>
<evidence type="ECO:0000256" key="2">
    <source>
        <dbReference type="ARBA" id="ARBA00023125"/>
    </source>
</evidence>
<dbReference type="PROSITE" id="PS50977">
    <property type="entry name" value="HTH_TETR_2"/>
    <property type="match status" value="1"/>
</dbReference>
<dbReference type="SUPFAM" id="SSF46689">
    <property type="entry name" value="Homeodomain-like"/>
    <property type="match status" value="1"/>
</dbReference>
<dbReference type="InterPro" id="IPR025996">
    <property type="entry name" value="MT1864/Rv1816-like_C"/>
</dbReference>
<comment type="caution">
    <text evidence="6">The sequence shown here is derived from an EMBL/GenBank/DDBJ whole genome shotgun (WGS) entry which is preliminary data.</text>
</comment>
<dbReference type="Pfam" id="PF00440">
    <property type="entry name" value="TetR_N"/>
    <property type="match status" value="1"/>
</dbReference>
<evidence type="ECO:0000256" key="1">
    <source>
        <dbReference type="ARBA" id="ARBA00023015"/>
    </source>
</evidence>
<dbReference type="Proteomes" id="UP001081071">
    <property type="component" value="Unassembled WGS sequence"/>
</dbReference>
<keyword evidence="1" id="KW-0805">Transcription regulation</keyword>
<evidence type="ECO:0000313" key="7">
    <source>
        <dbReference type="Proteomes" id="UP001081071"/>
    </source>
</evidence>
<dbReference type="PANTHER" id="PTHR30055">
    <property type="entry name" value="HTH-TYPE TRANSCRIPTIONAL REGULATOR RUTR"/>
    <property type="match status" value="1"/>
</dbReference>
<gene>
    <name evidence="6" type="ORF">O4220_08310</name>
</gene>
<dbReference type="Pfam" id="PF13305">
    <property type="entry name" value="TetR_C_33"/>
    <property type="match status" value="1"/>
</dbReference>
<dbReference type="InterPro" id="IPR036271">
    <property type="entry name" value="Tet_transcr_reg_TetR-rel_C_sf"/>
</dbReference>
<feature type="domain" description="HTH tetR-type" evidence="5">
    <location>
        <begin position="3"/>
        <end position="63"/>
    </location>
</feature>
<evidence type="ECO:0000313" key="6">
    <source>
        <dbReference type="EMBL" id="MCZ4518519.1"/>
    </source>
</evidence>
<keyword evidence="3" id="KW-0804">Transcription</keyword>
<proteinExistence type="predicted"/>
<evidence type="ECO:0000256" key="4">
    <source>
        <dbReference type="PROSITE-ProRule" id="PRU00335"/>
    </source>
</evidence>
<accession>A0ABT4MC24</accession>
<keyword evidence="7" id="KW-1185">Reference proteome</keyword>
<evidence type="ECO:0000259" key="5">
    <source>
        <dbReference type="PROSITE" id="PS50977"/>
    </source>
</evidence>
<dbReference type="InterPro" id="IPR009057">
    <property type="entry name" value="Homeodomain-like_sf"/>
</dbReference>
<dbReference type="EMBL" id="JAPWIJ010000003">
    <property type="protein sequence ID" value="MCZ4518519.1"/>
    <property type="molecule type" value="Genomic_DNA"/>
</dbReference>
<dbReference type="InterPro" id="IPR001647">
    <property type="entry name" value="HTH_TetR"/>
</dbReference>